<proteinExistence type="predicted"/>
<name>A0A8S2RWG8_9BILA</name>
<dbReference type="Proteomes" id="UP000682733">
    <property type="component" value="Unassembled WGS sequence"/>
</dbReference>
<accession>A0A8S2RWG8</accession>
<evidence type="ECO:0000313" key="2">
    <source>
        <dbReference type="EMBL" id="CAF4189686.1"/>
    </source>
</evidence>
<feature type="non-terminal residue" evidence="2">
    <location>
        <position position="1"/>
    </location>
</feature>
<dbReference type="EMBL" id="CAJNOK010024763">
    <property type="protein sequence ID" value="CAF1381207.1"/>
    <property type="molecule type" value="Genomic_DNA"/>
</dbReference>
<dbReference type="EMBL" id="CAJOBA010046458">
    <property type="protein sequence ID" value="CAF4189686.1"/>
    <property type="molecule type" value="Genomic_DNA"/>
</dbReference>
<evidence type="ECO:0000313" key="1">
    <source>
        <dbReference type="EMBL" id="CAF1381207.1"/>
    </source>
</evidence>
<sequence>KSTKEINRRIGLGAARFQQLQGSVWDQTSIGLKTKLKAFAWKTEACLVSKKETTDADKYGSDTSSASVPASVSDITCSLVSTGSAALCLLCTNVFNRDVRFWNGNDGSACNKSTYLKLFRTAIDWVEYYFRVKHYSDEDGNAITSTCENLSAANSDL</sequence>
<gene>
    <name evidence="1" type="ORF">OVA965_LOCUS32117</name>
    <name evidence="2" type="ORF">TMI583_LOCUS32972</name>
</gene>
<dbReference type="AlphaFoldDB" id="A0A8S2RWG8"/>
<organism evidence="2 3">
    <name type="scientific">Didymodactylos carnosus</name>
    <dbReference type="NCBI Taxonomy" id="1234261"/>
    <lineage>
        <taxon>Eukaryota</taxon>
        <taxon>Metazoa</taxon>
        <taxon>Spiralia</taxon>
        <taxon>Gnathifera</taxon>
        <taxon>Rotifera</taxon>
        <taxon>Eurotatoria</taxon>
        <taxon>Bdelloidea</taxon>
        <taxon>Philodinida</taxon>
        <taxon>Philodinidae</taxon>
        <taxon>Didymodactylos</taxon>
    </lineage>
</organism>
<protein>
    <submittedName>
        <fullName evidence="2">Uncharacterized protein</fullName>
    </submittedName>
</protein>
<reference evidence="2" key="1">
    <citation type="submission" date="2021-02" db="EMBL/GenBank/DDBJ databases">
        <authorList>
            <person name="Nowell W R."/>
        </authorList>
    </citation>
    <scope>NUCLEOTIDE SEQUENCE</scope>
</reference>
<dbReference type="Proteomes" id="UP000677228">
    <property type="component" value="Unassembled WGS sequence"/>
</dbReference>
<comment type="caution">
    <text evidence="2">The sequence shown here is derived from an EMBL/GenBank/DDBJ whole genome shotgun (WGS) entry which is preliminary data.</text>
</comment>
<evidence type="ECO:0000313" key="3">
    <source>
        <dbReference type="Proteomes" id="UP000682733"/>
    </source>
</evidence>